<dbReference type="AlphaFoldDB" id="A0AAV1XVA9"/>
<dbReference type="PANTHER" id="PTHR33732:SF2">
    <property type="entry name" value="REF_SRPP-LIKE PROTEIN"/>
    <property type="match status" value="1"/>
</dbReference>
<proteinExistence type="inferred from homology"/>
<keyword evidence="3" id="KW-1185">Reference proteome</keyword>
<organism evidence="2 3">
    <name type="scientific">Lupinus luteus</name>
    <name type="common">European yellow lupine</name>
    <dbReference type="NCBI Taxonomy" id="3873"/>
    <lineage>
        <taxon>Eukaryota</taxon>
        <taxon>Viridiplantae</taxon>
        <taxon>Streptophyta</taxon>
        <taxon>Embryophyta</taxon>
        <taxon>Tracheophyta</taxon>
        <taxon>Spermatophyta</taxon>
        <taxon>Magnoliopsida</taxon>
        <taxon>eudicotyledons</taxon>
        <taxon>Gunneridae</taxon>
        <taxon>Pentapetalae</taxon>
        <taxon>rosids</taxon>
        <taxon>fabids</taxon>
        <taxon>Fabales</taxon>
        <taxon>Fabaceae</taxon>
        <taxon>Papilionoideae</taxon>
        <taxon>50 kb inversion clade</taxon>
        <taxon>genistoids sensu lato</taxon>
        <taxon>core genistoids</taxon>
        <taxon>Genisteae</taxon>
        <taxon>Lupinus</taxon>
    </lineage>
</organism>
<dbReference type="Pfam" id="PF05755">
    <property type="entry name" value="REF"/>
    <property type="match status" value="1"/>
</dbReference>
<comment type="caution">
    <text evidence="2">The sequence shown here is derived from an EMBL/GenBank/DDBJ whole genome shotgun (WGS) entry which is preliminary data.</text>
</comment>
<accession>A0AAV1XVA9</accession>
<evidence type="ECO:0000313" key="3">
    <source>
        <dbReference type="Proteomes" id="UP001497480"/>
    </source>
</evidence>
<evidence type="ECO:0000256" key="1">
    <source>
        <dbReference type="ARBA" id="ARBA00009737"/>
    </source>
</evidence>
<reference evidence="2 3" key="1">
    <citation type="submission" date="2024-03" db="EMBL/GenBank/DDBJ databases">
        <authorList>
            <person name="Martinez-Hernandez J."/>
        </authorList>
    </citation>
    <scope>NUCLEOTIDE SEQUENCE [LARGE SCALE GENOMIC DNA]</scope>
</reference>
<dbReference type="InterPro" id="IPR008802">
    <property type="entry name" value="REF"/>
</dbReference>
<protein>
    <submittedName>
        <fullName evidence="2">Uncharacterized protein</fullName>
    </submittedName>
</protein>
<sequence length="86" mass="9303">MLIGSVKLWAGLNHYPPFHAVAKMAVPTAAHWSEKYNHVVKGIVGKGYSISGYLPSIPIDGIVKAFKPGEAKSMYSGHYGYELLGV</sequence>
<gene>
    <name evidence="2" type="ORF">LLUT_LOCUS25969</name>
</gene>
<comment type="similarity">
    <text evidence="1">Belongs to the REF/SRPP family.</text>
</comment>
<name>A0AAV1XVA9_LUPLU</name>
<dbReference type="EMBL" id="CAXHTB010000018">
    <property type="protein sequence ID" value="CAL0324909.1"/>
    <property type="molecule type" value="Genomic_DNA"/>
</dbReference>
<dbReference type="Proteomes" id="UP001497480">
    <property type="component" value="Unassembled WGS sequence"/>
</dbReference>
<evidence type="ECO:0000313" key="2">
    <source>
        <dbReference type="EMBL" id="CAL0324909.1"/>
    </source>
</evidence>
<dbReference type="PANTHER" id="PTHR33732">
    <property type="entry name" value="REF/SRPP-LIKE PROTEIN OS05G0151300/LOC_OS05G05940"/>
    <property type="match status" value="1"/>
</dbReference>